<organism evidence="1 2">
    <name type="scientific">Methanobacterium formicicum (strain DSM 3637 / PP1)</name>
    <dbReference type="NCBI Taxonomy" id="1204725"/>
    <lineage>
        <taxon>Archaea</taxon>
        <taxon>Methanobacteriati</taxon>
        <taxon>Methanobacteriota</taxon>
        <taxon>Methanomada group</taxon>
        <taxon>Methanobacteria</taxon>
        <taxon>Methanobacteriales</taxon>
        <taxon>Methanobacteriaceae</taxon>
        <taxon>Methanobacterium</taxon>
    </lineage>
</organism>
<proteinExistence type="predicted"/>
<protein>
    <submittedName>
        <fullName evidence="1">Uncharacterized protein</fullName>
    </submittedName>
</protein>
<accession>K2QA14</accession>
<comment type="caution">
    <text evidence="1">The sequence shown here is derived from an EMBL/GenBank/DDBJ whole genome shotgun (WGS) entry which is preliminary data.</text>
</comment>
<gene>
    <name evidence="1" type="ORF">A994_12271</name>
</gene>
<evidence type="ECO:0000313" key="2">
    <source>
        <dbReference type="Proteomes" id="UP000007360"/>
    </source>
</evidence>
<name>K2QA14_METFP</name>
<dbReference type="EMBL" id="AMPO01000013">
    <property type="protein sequence ID" value="EKF84786.1"/>
    <property type="molecule type" value="Genomic_DNA"/>
</dbReference>
<keyword evidence="2" id="KW-1185">Reference proteome</keyword>
<sequence length="148" mass="17677">MEENFEKYLESIGFSKTLINRTESIMGYIENIFPEEKINDIFVEDYLTETGREYDSIYFLTEKNLMIDCKNFRNENSLLTLPISQHVETFKMRFNDYDIKNEKYSEKSQFVIEFRTDTRVFGEIKSSGNNCNHLKNLLTNYLIPNMIE</sequence>
<reference evidence="1 2" key="1">
    <citation type="journal article" date="2012" name="J. Bacteriol.">
        <title>Draft genome sequence of Methanobacterium formicicum DSM 3637, an archaebacterium isolated from the methane producer amoeba Pelomyxa palustris.</title>
        <authorList>
            <person name="Gutierrez G."/>
        </authorList>
    </citation>
    <scope>NUCLEOTIDE SEQUENCE [LARGE SCALE GENOMIC DNA]</scope>
    <source>
        <strain evidence="2">DSM 3637 / PP1</strain>
    </source>
</reference>
<dbReference type="AlphaFoldDB" id="K2QA14"/>
<evidence type="ECO:0000313" key="1">
    <source>
        <dbReference type="EMBL" id="EKF84786.1"/>
    </source>
</evidence>
<dbReference type="RefSeq" id="WP_004031985.1">
    <property type="nucleotide sequence ID" value="NZ_AMPO01000013.1"/>
</dbReference>
<dbReference type="Proteomes" id="UP000007360">
    <property type="component" value="Unassembled WGS sequence"/>
</dbReference>